<protein>
    <submittedName>
        <fullName evidence="2">Uncharacterized protein</fullName>
    </submittedName>
</protein>
<reference evidence="2" key="1">
    <citation type="submission" date="2017-08" db="EMBL/GenBank/DDBJ databases">
        <authorList>
            <person name="Polle J.E."/>
            <person name="Barry K."/>
            <person name="Cushman J."/>
            <person name="Schmutz J."/>
            <person name="Tran D."/>
            <person name="Hathwaick L.T."/>
            <person name="Yim W.C."/>
            <person name="Jenkins J."/>
            <person name="Mckie-Krisberg Z.M."/>
            <person name="Prochnik S."/>
            <person name="Lindquist E."/>
            <person name="Dockter R.B."/>
            <person name="Adam C."/>
            <person name="Molina H."/>
            <person name="Bunkerborg J."/>
            <person name="Jin E."/>
            <person name="Buchheim M."/>
            <person name="Magnuson J."/>
        </authorList>
    </citation>
    <scope>NUCLEOTIDE SEQUENCE</scope>
    <source>
        <strain evidence="2">CCAP 19/18</strain>
    </source>
</reference>
<evidence type="ECO:0000256" key="1">
    <source>
        <dbReference type="SAM" id="SignalP"/>
    </source>
</evidence>
<accession>A0ABQ7G1M2</accession>
<keyword evidence="1" id="KW-0732">Signal</keyword>
<gene>
    <name evidence="2" type="ORF">DUNSADRAFT_17503</name>
</gene>
<dbReference type="EMBL" id="MU070294">
    <property type="protein sequence ID" value="KAF5828506.1"/>
    <property type="molecule type" value="Genomic_DNA"/>
</dbReference>
<organism evidence="2 3">
    <name type="scientific">Dunaliella salina</name>
    <name type="common">Green alga</name>
    <name type="synonym">Protococcus salinus</name>
    <dbReference type="NCBI Taxonomy" id="3046"/>
    <lineage>
        <taxon>Eukaryota</taxon>
        <taxon>Viridiplantae</taxon>
        <taxon>Chlorophyta</taxon>
        <taxon>core chlorophytes</taxon>
        <taxon>Chlorophyceae</taxon>
        <taxon>CS clade</taxon>
        <taxon>Chlamydomonadales</taxon>
        <taxon>Dunaliellaceae</taxon>
        <taxon>Dunaliella</taxon>
    </lineage>
</organism>
<evidence type="ECO:0000313" key="3">
    <source>
        <dbReference type="Proteomes" id="UP000815325"/>
    </source>
</evidence>
<name>A0ABQ7G1M2_DUNSA</name>
<feature type="signal peptide" evidence="1">
    <location>
        <begin position="1"/>
        <end position="16"/>
    </location>
</feature>
<dbReference type="Proteomes" id="UP000815325">
    <property type="component" value="Unassembled WGS sequence"/>
</dbReference>
<feature type="chain" id="PRO_5045554883" evidence="1">
    <location>
        <begin position="17"/>
        <end position="265"/>
    </location>
</feature>
<keyword evidence="3" id="KW-1185">Reference proteome</keyword>
<evidence type="ECO:0000313" key="2">
    <source>
        <dbReference type="EMBL" id="KAF5828506.1"/>
    </source>
</evidence>
<sequence length="265" mass="30346">MIHTLLCGCTLLHTCAHFLHTSMRHRLLHSVLFMLSHTAPTTLLYEDSSQLTPSCAVPLQQAERSQHTTAEVQHSWERADWYADFSQPTTAEVQHSWERADWYADFFQPTTAEVQHSWERADWHKHTTAAATAEANDLGPPFRLLLSDDRGETMWWKDDPTPLDSTDREHMVWHLALEWKDDGGGCVDLRAMEQPIEHHTVASVCGCDWVGGWVGKGYNADNRTLQHTQRKAKECVNHFPVLHECCMTLQRYGKLERTSEAAGCR</sequence>
<proteinExistence type="predicted"/>
<comment type="caution">
    <text evidence="2">The sequence shown here is derived from an EMBL/GenBank/DDBJ whole genome shotgun (WGS) entry which is preliminary data.</text>
</comment>